<organism evidence="5 6">
    <name type="scientific">Thiocapsa rosea</name>
    <dbReference type="NCBI Taxonomy" id="69360"/>
    <lineage>
        <taxon>Bacteria</taxon>
        <taxon>Pseudomonadati</taxon>
        <taxon>Pseudomonadota</taxon>
        <taxon>Gammaproteobacteria</taxon>
        <taxon>Chromatiales</taxon>
        <taxon>Chromatiaceae</taxon>
        <taxon>Thiocapsa</taxon>
    </lineage>
</organism>
<evidence type="ECO:0000313" key="6">
    <source>
        <dbReference type="Proteomes" id="UP000274556"/>
    </source>
</evidence>
<comment type="caution">
    <text evidence="5">The sequence shown here is derived from an EMBL/GenBank/DDBJ whole genome shotgun (WGS) entry which is preliminary data.</text>
</comment>
<feature type="domain" description="ABC transporter" evidence="4">
    <location>
        <begin position="2"/>
        <end position="235"/>
    </location>
</feature>
<protein>
    <submittedName>
        <fullName evidence="5">Osmoprotectant transport system ATP-binding protein</fullName>
    </submittedName>
</protein>
<dbReference type="InterPro" id="IPR003593">
    <property type="entry name" value="AAA+_ATPase"/>
</dbReference>
<dbReference type="InterPro" id="IPR050093">
    <property type="entry name" value="ABC_SmlMolc_Importer"/>
</dbReference>
<gene>
    <name evidence="5" type="ORF">BDD21_3915</name>
</gene>
<dbReference type="GO" id="GO:0005524">
    <property type="term" value="F:ATP binding"/>
    <property type="evidence" value="ECO:0007669"/>
    <property type="project" value="UniProtKB-KW"/>
</dbReference>
<dbReference type="Proteomes" id="UP000274556">
    <property type="component" value="Unassembled WGS sequence"/>
</dbReference>
<dbReference type="Gene3D" id="3.40.50.300">
    <property type="entry name" value="P-loop containing nucleotide triphosphate hydrolases"/>
    <property type="match status" value="1"/>
</dbReference>
<dbReference type="PANTHER" id="PTHR42781">
    <property type="entry name" value="SPERMIDINE/PUTRESCINE IMPORT ATP-BINDING PROTEIN POTA"/>
    <property type="match status" value="1"/>
</dbReference>
<dbReference type="InterPro" id="IPR027417">
    <property type="entry name" value="P-loop_NTPase"/>
</dbReference>
<accession>A0A495VAJ1</accession>
<evidence type="ECO:0000313" key="5">
    <source>
        <dbReference type="EMBL" id="RKT46402.1"/>
    </source>
</evidence>
<keyword evidence="6" id="KW-1185">Reference proteome</keyword>
<dbReference type="EMBL" id="RBXL01000001">
    <property type="protein sequence ID" value="RKT46402.1"/>
    <property type="molecule type" value="Genomic_DNA"/>
</dbReference>
<dbReference type="AlphaFoldDB" id="A0A495VAJ1"/>
<evidence type="ECO:0000259" key="4">
    <source>
        <dbReference type="PROSITE" id="PS50893"/>
    </source>
</evidence>
<dbReference type="OrthoDB" id="9802264at2"/>
<reference evidence="5 6" key="1">
    <citation type="submission" date="2018-10" db="EMBL/GenBank/DDBJ databases">
        <title>Genomic Encyclopedia of Archaeal and Bacterial Type Strains, Phase II (KMG-II): from individual species to whole genera.</title>
        <authorList>
            <person name="Goeker M."/>
        </authorList>
    </citation>
    <scope>NUCLEOTIDE SEQUENCE [LARGE SCALE GENOMIC DNA]</scope>
    <source>
        <strain evidence="5 6">DSM 235</strain>
    </source>
</reference>
<dbReference type="RefSeq" id="WP_120798525.1">
    <property type="nucleotide sequence ID" value="NZ_RBXL01000001.1"/>
</dbReference>
<dbReference type="PANTHER" id="PTHR42781:SF4">
    <property type="entry name" value="SPERMIDINE_PUTRESCINE IMPORT ATP-BINDING PROTEIN POTA"/>
    <property type="match status" value="1"/>
</dbReference>
<dbReference type="InterPro" id="IPR003439">
    <property type="entry name" value="ABC_transporter-like_ATP-bd"/>
</dbReference>
<dbReference type="SMART" id="SM00382">
    <property type="entry name" value="AAA"/>
    <property type="match status" value="1"/>
</dbReference>
<dbReference type="FunFam" id="3.40.50.300:FF:000425">
    <property type="entry name" value="Probable ABC transporter, ATP-binding subunit"/>
    <property type="match status" value="1"/>
</dbReference>
<dbReference type="Pfam" id="PF00005">
    <property type="entry name" value="ABC_tran"/>
    <property type="match status" value="1"/>
</dbReference>
<keyword evidence="3 5" id="KW-0067">ATP-binding</keyword>
<evidence type="ECO:0000256" key="3">
    <source>
        <dbReference type="ARBA" id="ARBA00022840"/>
    </source>
</evidence>
<evidence type="ECO:0000256" key="2">
    <source>
        <dbReference type="ARBA" id="ARBA00022741"/>
    </source>
</evidence>
<proteinExistence type="predicted"/>
<keyword evidence="1" id="KW-0813">Transport</keyword>
<dbReference type="PROSITE" id="PS50893">
    <property type="entry name" value="ABC_TRANSPORTER_2"/>
    <property type="match status" value="1"/>
</dbReference>
<name>A0A495VAJ1_9GAMM</name>
<keyword evidence="2" id="KW-0547">Nucleotide-binding</keyword>
<dbReference type="GO" id="GO:0016887">
    <property type="term" value="F:ATP hydrolysis activity"/>
    <property type="evidence" value="ECO:0007669"/>
    <property type="project" value="InterPro"/>
</dbReference>
<dbReference type="GO" id="GO:0015697">
    <property type="term" value="P:quaternary ammonium group transport"/>
    <property type="evidence" value="ECO:0007669"/>
    <property type="project" value="UniProtKB-ARBA"/>
</dbReference>
<dbReference type="SUPFAM" id="SSF52540">
    <property type="entry name" value="P-loop containing nucleoside triphosphate hydrolases"/>
    <property type="match status" value="1"/>
</dbReference>
<sequence length="250" mass="27696">MLRFEGVFKDYGGTPALAGVDLDVSEAQTTVLIGPSGCGKSTLLRLAAGLIRPDRGQVWFEGARLDTASLRPARLRMGYMIQDGGLFPHLSVHDNVTLMARRLDWPRERREQRLAELADLVQLPTAMLARYPIELSGGQRQRVALMRALMLDPDLLLLDEPLGALDPMIRFELQRELKAIFARLGKTVLMVTHDLAEAVFFGHRIVLLRAGCIVQQAEPRVLLDSPAEPFVAQFVAAQREPQRVLLGAVG</sequence>
<evidence type="ECO:0000256" key="1">
    <source>
        <dbReference type="ARBA" id="ARBA00022448"/>
    </source>
</evidence>